<keyword evidence="8" id="KW-1185">Reference proteome</keyword>
<sequence>MTPHIHAELGDFATTVLMPGDPLRAKFIAETYLDEVREVSNVRNILAYTGSYQGTRVSVMASGMGMPSIGIYSWELFTEFGVENIIRVGSCGAYTEKLKLHDVLLATKVWSESSFAKTQNGETSPFNEPSAKLSQFLSNSAKRLNTPIHSGIVHSSDVFYRKDHMSFQRIHQEVGALAVEMEAFALFHNARTLNKNAACLLTVSDHLVTEEATTSTERETGFKRMIEIALASLQDCA</sequence>
<dbReference type="InterPro" id="IPR000845">
    <property type="entry name" value="Nucleoside_phosphorylase_d"/>
</dbReference>
<comment type="caution">
    <text evidence="7">The sequence shown here is derived from an EMBL/GenBank/DDBJ whole genome shotgun (WGS) entry which is preliminary data.</text>
</comment>
<reference evidence="8" key="1">
    <citation type="journal article" date="2018" name="Front. Microbiol.">
        <title>Genome-Based Analysis Reveals the Taxonomy and Diversity of the Family Idiomarinaceae.</title>
        <authorList>
            <person name="Liu Y."/>
            <person name="Lai Q."/>
            <person name="Shao Z."/>
        </authorList>
    </citation>
    <scope>NUCLEOTIDE SEQUENCE [LARGE SCALE GENOMIC DNA]</scope>
    <source>
        <strain evidence="8">AIS</strain>
    </source>
</reference>
<protein>
    <recommendedName>
        <fullName evidence="2">Uridine phosphorylase</fullName>
        <ecNumber evidence="1">2.4.2.3</ecNumber>
    </recommendedName>
</protein>
<keyword evidence="3" id="KW-0328">Glycosyltransferase</keyword>
<dbReference type="GO" id="GO:0004850">
    <property type="term" value="F:uridine phosphorylase activity"/>
    <property type="evidence" value="ECO:0007669"/>
    <property type="project" value="UniProtKB-EC"/>
</dbReference>
<dbReference type="Proteomes" id="UP000286934">
    <property type="component" value="Unassembled WGS sequence"/>
</dbReference>
<gene>
    <name evidence="7" type="primary">deoD</name>
    <name evidence="7" type="ORF">CWE13_08170</name>
</gene>
<dbReference type="PANTHER" id="PTHR43691">
    <property type="entry name" value="URIDINE PHOSPHORYLASE"/>
    <property type="match status" value="1"/>
</dbReference>
<accession>A0A432WST6</accession>
<dbReference type="EMBL" id="PIPP01000003">
    <property type="protein sequence ID" value="RUO36814.1"/>
    <property type="molecule type" value="Genomic_DNA"/>
</dbReference>
<dbReference type="NCBIfam" id="NF004489">
    <property type="entry name" value="PRK05819.1"/>
    <property type="match status" value="1"/>
</dbReference>
<evidence type="ECO:0000256" key="5">
    <source>
        <dbReference type="ARBA" id="ARBA00048447"/>
    </source>
</evidence>
<organism evidence="7 8">
    <name type="scientific">Aliidiomarina shirensis</name>
    <dbReference type="NCBI Taxonomy" id="1048642"/>
    <lineage>
        <taxon>Bacteria</taxon>
        <taxon>Pseudomonadati</taxon>
        <taxon>Pseudomonadota</taxon>
        <taxon>Gammaproteobacteria</taxon>
        <taxon>Alteromonadales</taxon>
        <taxon>Idiomarinaceae</taxon>
        <taxon>Aliidiomarina</taxon>
    </lineage>
</organism>
<evidence type="ECO:0000256" key="1">
    <source>
        <dbReference type="ARBA" id="ARBA00011888"/>
    </source>
</evidence>
<feature type="domain" description="Nucleoside phosphorylase" evidence="6">
    <location>
        <begin position="16"/>
        <end position="217"/>
    </location>
</feature>
<evidence type="ECO:0000256" key="2">
    <source>
        <dbReference type="ARBA" id="ARBA00021980"/>
    </source>
</evidence>
<evidence type="ECO:0000313" key="7">
    <source>
        <dbReference type="EMBL" id="RUO36814.1"/>
    </source>
</evidence>
<comment type="catalytic activity">
    <reaction evidence="5">
        <text>uridine + phosphate = alpha-D-ribose 1-phosphate + uracil</text>
        <dbReference type="Rhea" id="RHEA:24388"/>
        <dbReference type="ChEBI" id="CHEBI:16704"/>
        <dbReference type="ChEBI" id="CHEBI:17568"/>
        <dbReference type="ChEBI" id="CHEBI:43474"/>
        <dbReference type="ChEBI" id="CHEBI:57720"/>
        <dbReference type="EC" id="2.4.2.3"/>
    </reaction>
</comment>
<proteinExistence type="predicted"/>
<dbReference type="GO" id="GO:0006152">
    <property type="term" value="P:purine nucleoside catabolic process"/>
    <property type="evidence" value="ECO:0007669"/>
    <property type="project" value="TreeGrafter"/>
</dbReference>
<dbReference type="SUPFAM" id="SSF53167">
    <property type="entry name" value="Purine and uridine phosphorylases"/>
    <property type="match status" value="1"/>
</dbReference>
<dbReference type="NCBIfam" id="TIGR00107">
    <property type="entry name" value="deoD"/>
    <property type="match status" value="1"/>
</dbReference>
<evidence type="ECO:0000256" key="3">
    <source>
        <dbReference type="ARBA" id="ARBA00022676"/>
    </source>
</evidence>
<dbReference type="Gene3D" id="3.40.50.1580">
    <property type="entry name" value="Nucleoside phosphorylase domain"/>
    <property type="match status" value="1"/>
</dbReference>
<evidence type="ECO:0000259" key="6">
    <source>
        <dbReference type="Pfam" id="PF01048"/>
    </source>
</evidence>
<dbReference type="InterPro" id="IPR004402">
    <property type="entry name" value="DeoD-type"/>
</dbReference>
<dbReference type="EC" id="2.4.2.3" evidence="1"/>
<name>A0A432WST6_9GAMM</name>
<dbReference type="RefSeq" id="WP_126807591.1">
    <property type="nucleotide sequence ID" value="NZ_PIPP01000003.1"/>
</dbReference>
<dbReference type="AlphaFoldDB" id="A0A432WST6"/>
<dbReference type="PANTHER" id="PTHR43691:SF11">
    <property type="entry name" value="FI09636P-RELATED"/>
    <property type="match status" value="1"/>
</dbReference>
<dbReference type="GO" id="GO:0004731">
    <property type="term" value="F:purine-nucleoside phosphorylase activity"/>
    <property type="evidence" value="ECO:0007669"/>
    <property type="project" value="InterPro"/>
</dbReference>
<dbReference type="Pfam" id="PF01048">
    <property type="entry name" value="PNP_UDP_1"/>
    <property type="match status" value="1"/>
</dbReference>
<evidence type="ECO:0000313" key="8">
    <source>
        <dbReference type="Proteomes" id="UP000286934"/>
    </source>
</evidence>
<keyword evidence="4" id="KW-0808">Transferase</keyword>
<dbReference type="OrthoDB" id="9782889at2"/>
<dbReference type="InterPro" id="IPR035994">
    <property type="entry name" value="Nucleoside_phosphorylase_sf"/>
</dbReference>
<dbReference type="GO" id="GO:0005829">
    <property type="term" value="C:cytosol"/>
    <property type="evidence" value="ECO:0007669"/>
    <property type="project" value="TreeGrafter"/>
</dbReference>
<evidence type="ECO:0000256" key="4">
    <source>
        <dbReference type="ARBA" id="ARBA00022679"/>
    </source>
</evidence>
<dbReference type="CDD" id="cd09006">
    <property type="entry name" value="PNP_EcPNPI-like"/>
    <property type="match status" value="1"/>
</dbReference>